<protein>
    <submittedName>
        <fullName evidence="2">Uncharacterized protein</fullName>
    </submittedName>
</protein>
<proteinExistence type="predicted"/>
<gene>
    <name evidence="2" type="ORF">EGYM00163_LOCUS36388</name>
</gene>
<feature type="region of interest" description="Disordered" evidence="1">
    <location>
        <begin position="1"/>
        <end position="29"/>
    </location>
</feature>
<dbReference type="EMBL" id="HBJA01105370">
    <property type="protein sequence ID" value="CAE0825143.1"/>
    <property type="molecule type" value="Transcribed_RNA"/>
</dbReference>
<reference evidence="2" key="1">
    <citation type="submission" date="2021-01" db="EMBL/GenBank/DDBJ databases">
        <authorList>
            <person name="Corre E."/>
            <person name="Pelletier E."/>
            <person name="Niang G."/>
            <person name="Scheremetjew M."/>
            <person name="Finn R."/>
            <person name="Kale V."/>
            <person name="Holt S."/>
            <person name="Cochrane G."/>
            <person name="Meng A."/>
            <person name="Brown T."/>
            <person name="Cohen L."/>
        </authorList>
    </citation>
    <scope>NUCLEOTIDE SEQUENCE</scope>
    <source>
        <strain evidence="2">CCMP1594</strain>
    </source>
</reference>
<accession>A0A7S4G4R1</accession>
<organism evidence="2">
    <name type="scientific">Eutreptiella gymnastica</name>
    <dbReference type="NCBI Taxonomy" id="73025"/>
    <lineage>
        <taxon>Eukaryota</taxon>
        <taxon>Discoba</taxon>
        <taxon>Euglenozoa</taxon>
        <taxon>Euglenida</taxon>
        <taxon>Spirocuta</taxon>
        <taxon>Euglenophyceae</taxon>
        <taxon>Eutreptiales</taxon>
        <taxon>Eutreptiaceae</taxon>
        <taxon>Eutreptiella</taxon>
    </lineage>
</organism>
<dbReference type="AlphaFoldDB" id="A0A7S4G4R1"/>
<evidence type="ECO:0000256" key="1">
    <source>
        <dbReference type="SAM" id="MobiDB-lite"/>
    </source>
</evidence>
<name>A0A7S4G4R1_9EUGL</name>
<evidence type="ECO:0000313" key="2">
    <source>
        <dbReference type="EMBL" id="CAE0825143.1"/>
    </source>
</evidence>
<sequence length="101" mass="11199">MAKNSDGDTNIFGYPHTHTPTDTHTQRATDTNGRRLAANCYQYHMPLPNAVAVGLSPSWREKTGNLELQIVAGSALPRPRNTARTHRLHRLVDAWRLAANG</sequence>